<evidence type="ECO:0000313" key="3">
    <source>
        <dbReference type="Proteomes" id="UP000636709"/>
    </source>
</evidence>
<dbReference type="EMBL" id="JACEFO010001623">
    <property type="protein sequence ID" value="KAF8729523.1"/>
    <property type="molecule type" value="Genomic_DNA"/>
</dbReference>
<accession>A0A835KHN1</accession>
<keyword evidence="1" id="KW-0732">Signal</keyword>
<dbReference type="OrthoDB" id="642019at2759"/>
<evidence type="ECO:0000313" key="2">
    <source>
        <dbReference type="EMBL" id="KAF8729523.1"/>
    </source>
</evidence>
<organism evidence="2 3">
    <name type="scientific">Digitaria exilis</name>
    <dbReference type="NCBI Taxonomy" id="1010633"/>
    <lineage>
        <taxon>Eukaryota</taxon>
        <taxon>Viridiplantae</taxon>
        <taxon>Streptophyta</taxon>
        <taxon>Embryophyta</taxon>
        <taxon>Tracheophyta</taxon>
        <taxon>Spermatophyta</taxon>
        <taxon>Magnoliopsida</taxon>
        <taxon>Liliopsida</taxon>
        <taxon>Poales</taxon>
        <taxon>Poaceae</taxon>
        <taxon>PACMAD clade</taxon>
        <taxon>Panicoideae</taxon>
        <taxon>Panicodae</taxon>
        <taxon>Paniceae</taxon>
        <taxon>Anthephorinae</taxon>
        <taxon>Digitaria</taxon>
    </lineage>
</organism>
<feature type="chain" id="PRO_5032515436" evidence="1">
    <location>
        <begin position="20"/>
        <end position="57"/>
    </location>
</feature>
<evidence type="ECO:0000256" key="1">
    <source>
        <dbReference type="SAM" id="SignalP"/>
    </source>
</evidence>
<proteinExistence type="predicted"/>
<reference evidence="2" key="1">
    <citation type="submission" date="2020-07" db="EMBL/GenBank/DDBJ databases">
        <title>Genome sequence and genetic diversity analysis of an under-domesticated orphan crop, white fonio (Digitaria exilis).</title>
        <authorList>
            <person name="Bennetzen J.L."/>
            <person name="Chen S."/>
            <person name="Ma X."/>
            <person name="Wang X."/>
            <person name="Yssel A.E.J."/>
            <person name="Chaluvadi S.R."/>
            <person name="Johnson M."/>
            <person name="Gangashetty P."/>
            <person name="Hamidou F."/>
            <person name="Sanogo M.D."/>
            <person name="Zwaenepoel A."/>
            <person name="Wallace J."/>
            <person name="Van De Peer Y."/>
            <person name="Van Deynze A."/>
        </authorList>
    </citation>
    <scope>NUCLEOTIDE SEQUENCE</scope>
    <source>
        <tissue evidence="2">Leaves</tissue>
    </source>
</reference>
<dbReference type="Proteomes" id="UP000636709">
    <property type="component" value="Unassembled WGS sequence"/>
</dbReference>
<comment type="caution">
    <text evidence="2">The sequence shown here is derived from an EMBL/GenBank/DDBJ whole genome shotgun (WGS) entry which is preliminary data.</text>
</comment>
<feature type="signal peptide" evidence="1">
    <location>
        <begin position="1"/>
        <end position="19"/>
    </location>
</feature>
<keyword evidence="3" id="KW-1185">Reference proteome</keyword>
<dbReference type="AlphaFoldDB" id="A0A835KHN1"/>
<protein>
    <submittedName>
        <fullName evidence="2">Uncharacterized protein</fullName>
    </submittedName>
</protein>
<sequence length="57" mass="5954">MVFLVFSAAAASAARPLAGHELPGEDTAGESVVVRFLRQRLNGPGHSCQTWDPDGGC</sequence>
<gene>
    <name evidence="2" type="ORF">HU200_017462</name>
</gene>
<dbReference type="PANTHER" id="PTHR35547:SF13">
    <property type="entry name" value="PGG DOMAIN-CONTAINING PROTEIN"/>
    <property type="match status" value="1"/>
</dbReference>
<name>A0A835KHN1_9POAL</name>
<dbReference type="PANTHER" id="PTHR35547">
    <property type="entry name" value="OS06G0249350 PROTEIN-RELATED"/>
    <property type="match status" value="1"/>
</dbReference>